<protein>
    <submittedName>
        <fullName evidence="1">Uncharacterized protein</fullName>
    </submittedName>
</protein>
<evidence type="ECO:0000313" key="2">
    <source>
        <dbReference type="Proteomes" id="UP000799536"/>
    </source>
</evidence>
<reference evidence="1" key="1">
    <citation type="journal article" date="2020" name="Stud. Mycol.">
        <title>101 Dothideomycetes genomes: a test case for predicting lifestyles and emergence of pathogens.</title>
        <authorList>
            <person name="Haridas S."/>
            <person name="Albert R."/>
            <person name="Binder M."/>
            <person name="Bloem J."/>
            <person name="Labutti K."/>
            <person name="Salamov A."/>
            <person name="Andreopoulos B."/>
            <person name="Baker S."/>
            <person name="Barry K."/>
            <person name="Bills G."/>
            <person name="Bluhm B."/>
            <person name="Cannon C."/>
            <person name="Castanera R."/>
            <person name="Culley D."/>
            <person name="Daum C."/>
            <person name="Ezra D."/>
            <person name="Gonzalez J."/>
            <person name="Henrissat B."/>
            <person name="Kuo A."/>
            <person name="Liang C."/>
            <person name="Lipzen A."/>
            <person name="Lutzoni F."/>
            <person name="Magnuson J."/>
            <person name="Mondo S."/>
            <person name="Nolan M."/>
            <person name="Ohm R."/>
            <person name="Pangilinan J."/>
            <person name="Park H.-J."/>
            <person name="Ramirez L."/>
            <person name="Alfaro M."/>
            <person name="Sun H."/>
            <person name="Tritt A."/>
            <person name="Yoshinaga Y."/>
            <person name="Zwiers L.-H."/>
            <person name="Turgeon B."/>
            <person name="Goodwin S."/>
            <person name="Spatafora J."/>
            <person name="Crous P."/>
            <person name="Grigoriev I."/>
        </authorList>
    </citation>
    <scope>NUCLEOTIDE SEQUENCE</scope>
    <source>
        <strain evidence="1">ATCC 74209</strain>
    </source>
</reference>
<dbReference type="AlphaFoldDB" id="A0A9P4JMQ9"/>
<name>A0A9P4JMQ9_9PLEO</name>
<dbReference type="Proteomes" id="UP000799536">
    <property type="component" value="Unassembled WGS sequence"/>
</dbReference>
<gene>
    <name evidence="1" type="ORF">GQ43DRAFT_480109</name>
</gene>
<accession>A0A9P4JMQ9</accession>
<keyword evidence="2" id="KW-1185">Reference proteome</keyword>
<comment type="caution">
    <text evidence="1">The sequence shown here is derived from an EMBL/GenBank/DDBJ whole genome shotgun (WGS) entry which is preliminary data.</text>
</comment>
<proteinExistence type="predicted"/>
<evidence type="ECO:0000313" key="1">
    <source>
        <dbReference type="EMBL" id="KAF2202142.1"/>
    </source>
</evidence>
<sequence>MAPVANENTTSHSPWSPVGPDWVIPFTSAQLRAMVRTYLSEQTEPPTIFESLLEEWDPMDLRLVEVCILIVGLEDPRLITCHDLIECIAAFFPEFGNQVKKYLYDGDPKNPLLGIPICLSNWAAQATKVVIIPSPDDRHPLCAHGVFTDLGFRVSSSSFQRAATAFLKAQGAIPDTSPSFRYFRDLPIELRDIICSYTDDFTDIALYGSLEHDQAGRPHKDMLGIHLESRRGEDADKRGSPGDGYYEGYCPYTNQVNFASYHWRHIYTQTLLQTINAAAFILPLTSWPNKSPRIHLVFFHSYELFIFLTKK</sequence>
<organism evidence="1 2">
    <name type="scientific">Delitschia confertaspora ATCC 74209</name>
    <dbReference type="NCBI Taxonomy" id="1513339"/>
    <lineage>
        <taxon>Eukaryota</taxon>
        <taxon>Fungi</taxon>
        <taxon>Dikarya</taxon>
        <taxon>Ascomycota</taxon>
        <taxon>Pezizomycotina</taxon>
        <taxon>Dothideomycetes</taxon>
        <taxon>Pleosporomycetidae</taxon>
        <taxon>Pleosporales</taxon>
        <taxon>Delitschiaceae</taxon>
        <taxon>Delitschia</taxon>
    </lineage>
</organism>
<dbReference type="EMBL" id="ML993947">
    <property type="protein sequence ID" value="KAF2202142.1"/>
    <property type="molecule type" value="Genomic_DNA"/>
</dbReference>